<dbReference type="GO" id="GO:0042752">
    <property type="term" value="P:regulation of circadian rhythm"/>
    <property type="evidence" value="ECO:0007669"/>
    <property type="project" value="InterPro"/>
</dbReference>
<reference evidence="2" key="1">
    <citation type="submission" date="2007-06" db="EMBL/GenBank/DDBJ databases">
        <title>Full length cDNA sequences from Sitka Spruce (Picea sitchensis).</title>
        <authorList>
            <person name="Ralph S.G."/>
            <person name="Chun H.E."/>
            <person name="Liao N."/>
            <person name="Ali J."/>
            <person name="Reid K."/>
            <person name="Kolosova N."/>
            <person name="Cooper N."/>
            <person name="Cullis C."/>
            <person name="Jancsik S."/>
            <person name="Moore R."/>
            <person name="Mayo M."/>
            <person name="Wagner S."/>
            <person name="Holt R.A."/>
            <person name="Jones S.J.M."/>
            <person name="Marra M.A."/>
            <person name="Ritland C.E."/>
            <person name="Ritland K."/>
            <person name="Bohlmann J."/>
        </authorList>
    </citation>
    <scope>NUCLEOTIDE SEQUENCE</scope>
    <source>
        <tissue evidence="2">Green portion of the leader tissue</tissue>
    </source>
</reference>
<dbReference type="PANTHER" id="PTHR33676:SF3">
    <property type="entry name" value="COLD-REGULATED PROTEIN 27"/>
    <property type="match status" value="1"/>
</dbReference>
<dbReference type="GO" id="GO:0009409">
    <property type="term" value="P:response to cold"/>
    <property type="evidence" value="ECO:0007669"/>
    <property type="project" value="InterPro"/>
</dbReference>
<organism evidence="2">
    <name type="scientific">Picea sitchensis</name>
    <name type="common">Sitka spruce</name>
    <name type="synonym">Pinus sitchensis</name>
    <dbReference type="NCBI Taxonomy" id="3332"/>
    <lineage>
        <taxon>Eukaryota</taxon>
        <taxon>Viridiplantae</taxon>
        <taxon>Streptophyta</taxon>
        <taxon>Embryophyta</taxon>
        <taxon>Tracheophyta</taxon>
        <taxon>Spermatophyta</taxon>
        <taxon>Pinopsida</taxon>
        <taxon>Pinidae</taxon>
        <taxon>Conifers I</taxon>
        <taxon>Pinales</taxon>
        <taxon>Pinaceae</taxon>
        <taxon>Picea</taxon>
    </lineage>
</organism>
<dbReference type="PANTHER" id="PTHR33676">
    <property type="entry name" value="COLD REGULATED PROTEIN 27"/>
    <property type="match status" value="1"/>
</dbReference>
<dbReference type="EMBL" id="EF676676">
    <property type="protein sequence ID" value="ABR16562.1"/>
    <property type="molecule type" value="mRNA"/>
</dbReference>
<dbReference type="AlphaFoldDB" id="B8LLN2"/>
<protein>
    <submittedName>
        <fullName evidence="2">Uncharacterized protein</fullName>
    </submittedName>
</protein>
<proteinExistence type="evidence at transcript level"/>
<sequence>MDIKPNSDRDFKSEPAAEEGLLDSEDSTGEKRPAAVSSPLYCPDFEDDGSCGDSGGFVRAEGLDCSETHRLLASPSASRRGGGEVSLNTDGQDSASDSFPRMVDSPDTEWTDEKHSSYLDSIEASFVKKMYDKEYCALDLCGRAPKEPENLDPDSAESRLNFPSPFNEFKVWQKGCWQKPPHFDKCQQSAVPTVLGSPWVQHFRKLISSNKRAVELSSVNESWNSGAQKGAVMLKNPGNTSTVIEKAPNVGQRTCTWHHRLQSNYTSFPSVCGKRELSAVYDKKFNVSATAITDQNIDDETKMERSQGNNLLDADHNFEGNARGERNPKNLKVNVDGVCSSPRDQVVPLLGSFNAEEAGDCNYTSKVQGFSSDTNQQFNDSITSLPATLKNRTSFIKHKQL</sequence>
<dbReference type="OMA" id="NEFKVWQ"/>
<name>B8LLN2_PICSI</name>
<evidence type="ECO:0000256" key="1">
    <source>
        <dbReference type="SAM" id="MobiDB-lite"/>
    </source>
</evidence>
<accession>B8LLN2</accession>
<evidence type="ECO:0000313" key="2">
    <source>
        <dbReference type="EMBL" id="ABR16562.1"/>
    </source>
</evidence>
<feature type="region of interest" description="Disordered" evidence="1">
    <location>
        <begin position="1"/>
        <end position="39"/>
    </location>
</feature>
<feature type="compositionally biased region" description="Acidic residues" evidence="1">
    <location>
        <begin position="16"/>
        <end position="27"/>
    </location>
</feature>
<feature type="compositionally biased region" description="Basic and acidic residues" evidence="1">
    <location>
        <begin position="1"/>
        <end position="15"/>
    </location>
</feature>
<feature type="compositionally biased region" description="Polar residues" evidence="1">
    <location>
        <begin position="86"/>
        <end position="97"/>
    </location>
</feature>
<dbReference type="InterPro" id="IPR044678">
    <property type="entry name" value="COR27/28"/>
</dbReference>
<feature type="region of interest" description="Disordered" evidence="1">
    <location>
        <begin position="72"/>
        <end position="114"/>
    </location>
</feature>